<protein>
    <submittedName>
        <fullName evidence="1">Uncharacterized protein</fullName>
    </submittedName>
</protein>
<keyword evidence="2" id="KW-1185">Reference proteome</keyword>
<comment type="caution">
    <text evidence="1">The sequence shown here is derived from an EMBL/GenBank/DDBJ whole genome shotgun (WGS) entry which is preliminary data.</text>
</comment>
<evidence type="ECO:0000313" key="2">
    <source>
        <dbReference type="Proteomes" id="UP000004986"/>
    </source>
</evidence>
<accession>F3G640</accession>
<sequence>MYTLFGTQGSGSAAIEIALQVDAEPVVNAVIRRHWP</sequence>
<evidence type="ECO:0000313" key="1">
    <source>
        <dbReference type="EMBL" id="EGH42540.1"/>
    </source>
</evidence>
<name>F3G640_PSESJ</name>
<dbReference type="BioCyc" id="PSYR629263:G11X0-1818-MONOMER"/>
<dbReference type="EMBL" id="AEAI01000453">
    <property type="protein sequence ID" value="EGH42540.1"/>
    <property type="molecule type" value="Genomic_DNA"/>
</dbReference>
<dbReference type="AlphaFoldDB" id="F3G640"/>
<dbReference type="Proteomes" id="UP000004986">
    <property type="component" value="Unassembled WGS sequence"/>
</dbReference>
<organism evidence="1 2">
    <name type="scientific">Pseudomonas syringae pv. pisi str. 1704B</name>
    <dbReference type="NCBI Taxonomy" id="629263"/>
    <lineage>
        <taxon>Bacteria</taxon>
        <taxon>Pseudomonadati</taxon>
        <taxon>Pseudomonadota</taxon>
        <taxon>Gammaproteobacteria</taxon>
        <taxon>Pseudomonadales</taxon>
        <taxon>Pseudomonadaceae</taxon>
        <taxon>Pseudomonas</taxon>
        <taxon>Pseudomonas syringae</taxon>
    </lineage>
</organism>
<gene>
    <name evidence="1" type="ORF">PSYPI_09055</name>
</gene>
<proteinExistence type="predicted"/>
<reference evidence="1 2" key="1">
    <citation type="journal article" date="2011" name="PLoS Pathog.">
        <title>Dynamic evolution of pathogenicity revealed by sequencing and comparative genomics of 19 Pseudomonas syringae isolates.</title>
        <authorList>
            <person name="Baltrus D.A."/>
            <person name="Nishimura M.T."/>
            <person name="Romanchuk A."/>
            <person name="Chang J.H."/>
            <person name="Mukhtar M.S."/>
            <person name="Cherkis K."/>
            <person name="Roach J."/>
            <person name="Grant S.R."/>
            <person name="Jones C.D."/>
            <person name="Dangl J.L."/>
        </authorList>
    </citation>
    <scope>NUCLEOTIDE SEQUENCE [LARGE SCALE GENOMIC DNA]</scope>
    <source>
        <strain evidence="1 2">1704B</strain>
    </source>
</reference>
<dbReference type="HOGENOM" id="CLU_3357929_0_0_6"/>